<dbReference type="PANTHER" id="PTHR22726">
    <property type="entry name" value="METALLOENDOPEPTIDASE OMA1"/>
    <property type="match status" value="1"/>
</dbReference>
<evidence type="ECO:0000313" key="14">
    <source>
        <dbReference type="EMBL" id="KAH0220028.1"/>
    </source>
</evidence>
<keyword evidence="10" id="KW-0482">Metalloprotease</keyword>
<keyword evidence="7" id="KW-0378">Hydrolase</keyword>
<dbReference type="GO" id="GO:0046872">
    <property type="term" value="F:metal ion binding"/>
    <property type="evidence" value="ECO:0007669"/>
    <property type="project" value="UniProtKB-KW"/>
</dbReference>
<evidence type="ECO:0000256" key="10">
    <source>
        <dbReference type="ARBA" id="ARBA00023049"/>
    </source>
</evidence>
<comment type="similarity">
    <text evidence="3">Belongs to the TMEM170 family.</text>
</comment>
<evidence type="ECO:0000256" key="9">
    <source>
        <dbReference type="ARBA" id="ARBA00022989"/>
    </source>
</evidence>
<dbReference type="OrthoDB" id="7464992at2759"/>
<evidence type="ECO:0000256" key="4">
    <source>
        <dbReference type="ARBA" id="ARBA00022670"/>
    </source>
</evidence>
<feature type="transmembrane region" description="Helical" evidence="12">
    <location>
        <begin position="838"/>
        <end position="857"/>
    </location>
</feature>
<dbReference type="Pfam" id="PF11735">
    <property type="entry name" value="CAP59_mtransfer"/>
    <property type="match status" value="1"/>
</dbReference>
<gene>
    <name evidence="14" type="ORF">KCV03_g5819</name>
</gene>
<dbReference type="Gene3D" id="3.30.2010.10">
    <property type="entry name" value="Metalloproteases ('zincins'), catalytic domain"/>
    <property type="match status" value="1"/>
</dbReference>
<comment type="cofactor">
    <cofactor evidence="1">
        <name>Zn(2+)</name>
        <dbReference type="ChEBI" id="CHEBI:29105"/>
    </cofactor>
</comment>
<protein>
    <recommendedName>
        <fullName evidence="13">Peptidase M48 domain-containing protein</fullName>
    </recommendedName>
</protein>
<dbReference type="GO" id="GO:0006515">
    <property type="term" value="P:protein quality control for misfolded or incompletely synthesized proteins"/>
    <property type="evidence" value="ECO:0007669"/>
    <property type="project" value="TreeGrafter"/>
</dbReference>
<organism evidence="14 15">
    <name type="scientific">Aureobasidium melanogenum</name>
    <name type="common">Aureobasidium pullulans var. melanogenum</name>
    <dbReference type="NCBI Taxonomy" id="46634"/>
    <lineage>
        <taxon>Eukaryota</taxon>
        <taxon>Fungi</taxon>
        <taxon>Dikarya</taxon>
        <taxon>Ascomycota</taxon>
        <taxon>Pezizomycotina</taxon>
        <taxon>Dothideomycetes</taxon>
        <taxon>Dothideomycetidae</taxon>
        <taxon>Dothideales</taxon>
        <taxon>Saccotheciaceae</taxon>
        <taxon>Aureobasidium</taxon>
    </lineage>
</organism>
<dbReference type="GO" id="GO:0004222">
    <property type="term" value="F:metalloendopeptidase activity"/>
    <property type="evidence" value="ECO:0007669"/>
    <property type="project" value="InterPro"/>
</dbReference>
<dbReference type="InterPro" id="IPR001915">
    <property type="entry name" value="Peptidase_M48"/>
</dbReference>
<evidence type="ECO:0000256" key="8">
    <source>
        <dbReference type="ARBA" id="ARBA00022833"/>
    </source>
</evidence>
<dbReference type="GO" id="GO:0005743">
    <property type="term" value="C:mitochondrial inner membrane"/>
    <property type="evidence" value="ECO:0007669"/>
    <property type="project" value="TreeGrafter"/>
</dbReference>
<dbReference type="Pfam" id="PF01435">
    <property type="entry name" value="Peptidase_M48"/>
    <property type="match status" value="1"/>
</dbReference>
<feature type="transmembrane region" description="Helical" evidence="12">
    <location>
        <begin position="120"/>
        <end position="141"/>
    </location>
</feature>
<reference evidence="14" key="1">
    <citation type="journal article" date="2021" name="J Fungi (Basel)">
        <title>Virulence traits and population genomics of the black yeast Aureobasidium melanogenum.</title>
        <authorList>
            <person name="Cernosa A."/>
            <person name="Sun X."/>
            <person name="Gostincar C."/>
            <person name="Fang C."/>
            <person name="Gunde-Cimerman N."/>
            <person name="Song Z."/>
        </authorList>
    </citation>
    <scope>NUCLEOTIDE SEQUENCE</scope>
    <source>
        <strain evidence="14">EXF-8016</strain>
    </source>
</reference>
<comment type="caution">
    <text evidence="14">The sequence shown here is derived from an EMBL/GenBank/DDBJ whole genome shotgun (WGS) entry which is preliminary data.</text>
</comment>
<name>A0A9P8GHC1_AURME</name>
<keyword evidence="9 12" id="KW-1133">Transmembrane helix</keyword>
<dbReference type="GO" id="GO:0034982">
    <property type="term" value="P:mitochondrial protein processing"/>
    <property type="evidence" value="ECO:0007669"/>
    <property type="project" value="TreeGrafter"/>
</dbReference>
<dbReference type="Pfam" id="PF10190">
    <property type="entry name" value="Tmemb_170"/>
    <property type="match status" value="1"/>
</dbReference>
<evidence type="ECO:0000259" key="13">
    <source>
        <dbReference type="Pfam" id="PF01435"/>
    </source>
</evidence>
<evidence type="ECO:0000256" key="2">
    <source>
        <dbReference type="ARBA" id="ARBA00004141"/>
    </source>
</evidence>
<evidence type="ECO:0000256" key="11">
    <source>
        <dbReference type="ARBA" id="ARBA00023136"/>
    </source>
</evidence>
<feature type="transmembrane region" description="Helical" evidence="12">
    <location>
        <begin position="198"/>
        <end position="221"/>
    </location>
</feature>
<feature type="transmembrane region" description="Helical" evidence="12">
    <location>
        <begin position="80"/>
        <end position="100"/>
    </location>
</feature>
<dbReference type="Proteomes" id="UP000767238">
    <property type="component" value="Unassembled WGS sequence"/>
</dbReference>
<proteinExistence type="inferred from homology"/>
<feature type="non-terminal residue" evidence="14">
    <location>
        <position position="970"/>
    </location>
</feature>
<keyword evidence="11 12" id="KW-0472">Membrane</keyword>
<dbReference type="InterPro" id="IPR051156">
    <property type="entry name" value="Mito/Outer_Membr_Metalloprot"/>
</dbReference>
<keyword evidence="8" id="KW-0862">Zinc</keyword>
<dbReference type="EMBL" id="JAHFYH010000040">
    <property type="protein sequence ID" value="KAH0220028.1"/>
    <property type="molecule type" value="Genomic_DNA"/>
</dbReference>
<dbReference type="AlphaFoldDB" id="A0A9P8GHC1"/>
<keyword evidence="6" id="KW-0479">Metal-binding</keyword>
<comment type="subcellular location">
    <subcellularLocation>
        <location evidence="2">Membrane</location>
        <topology evidence="2">Multi-pass membrane protein</topology>
    </subcellularLocation>
</comment>
<reference evidence="14" key="2">
    <citation type="submission" date="2021-08" db="EMBL/GenBank/DDBJ databases">
        <authorList>
            <person name="Gostincar C."/>
            <person name="Sun X."/>
            <person name="Song Z."/>
            <person name="Gunde-Cimerman N."/>
        </authorList>
    </citation>
    <scope>NUCLEOTIDE SEQUENCE</scope>
    <source>
        <strain evidence="14">EXF-8016</strain>
    </source>
</reference>
<feature type="transmembrane region" description="Helical" evidence="12">
    <location>
        <begin position="52"/>
        <end position="73"/>
    </location>
</feature>
<evidence type="ECO:0000256" key="5">
    <source>
        <dbReference type="ARBA" id="ARBA00022692"/>
    </source>
</evidence>
<dbReference type="InterPro" id="IPR021047">
    <property type="entry name" value="Mannosyltransferase_CMT1"/>
</dbReference>
<feature type="domain" description="Peptidase M48" evidence="13">
    <location>
        <begin position="760"/>
        <end position="938"/>
    </location>
</feature>
<evidence type="ECO:0000256" key="12">
    <source>
        <dbReference type="SAM" id="Phobius"/>
    </source>
</evidence>
<keyword evidence="4" id="KW-0645">Protease</keyword>
<accession>A0A9P8GHC1</accession>
<dbReference type="InterPro" id="IPR019334">
    <property type="entry name" value="TMEM170A/B/YPR153W-like"/>
</dbReference>
<evidence type="ECO:0000256" key="1">
    <source>
        <dbReference type="ARBA" id="ARBA00001947"/>
    </source>
</evidence>
<evidence type="ECO:0000313" key="15">
    <source>
        <dbReference type="Proteomes" id="UP000767238"/>
    </source>
</evidence>
<dbReference type="CDD" id="cd07331">
    <property type="entry name" value="M48C_Oma1_like"/>
    <property type="match status" value="1"/>
</dbReference>
<evidence type="ECO:0000256" key="3">
    <source>
        <dbReference type="ARBA" id="ARBA00006325"/>
    </source>
</evidence>
<sequence>MGIRDSFLRTVVDTPPLSYTTPPFPSLYWPFPVGGTQTLYLYHSHDMWRFTLLWTIIDVVGIHLIAAAFAMAIQWRNWKLIWLVPIVFGFIGAVEAIIAGNVVGGLLSGVYSAGYFRMSTWIPFSWGAINSLVLILSSFAIQGGMRVTAIALSAIISWRAASHTQYNLLSNIDDTDEFGRFAIYTTSHFLGRLRIRHLIWIVLVAMPSLVVLFITLVAVIYPSYSHPPHHYNVLRSNALRSTEPGRINIEGEKVFIASSIYDKQGELTSGPWAQNLLDLVDLLGPENVFLSVFEDDPDDLARASLEQFSKQLKFAGHVDRAALPHVELPTGEKRLKRIEFLAHVRNRALAPLEDPKSAAYSVHFDKLLYVNDVVFDPIDAANLIFSTNIDENGKAKYHAACAADFINPFKYYDTFATRDDQGNRIGVPIYPWFSGADDSNSRRDVLDQKDAVRVRSCWGGMTVFNTAGWFQTDDIHADSGVADLTLDHNITSSRKKSRDIYDHTTTTSLLRKLTPNTTTPIRFRANPDTYWDASECCLIHADLEAAVQRSGSSSADIYLNPYIRVAYSSRMFAYLHISRRFERLFAPLQKSLNARLGLPAMNSRRTQEPITTSGVAQDSSIMATLRTFFSTNAALRATPRQTIFHQLQNKGGNIWQKQHSRTYANGFGRGGGYQYSRFQQAGGLMRRWAARPTFYYEVGGLAGACGGFYIYNLEVVPVSGRRRFNIVSASTEQQSGQELYQQVIQEYQGRILPPSHPQHKLVQRVLNRLIPHSGLPAETNNWEVHVIKDEQKNAFVIPGGKVFVFSGILDVCQGEAGLAAVLGHEIAHNVAHHSAERMSSYAVFLPVAIVASLLLGLGDVGNVFTRMVVDLAFLRPGSRKQESEADYIGLMMMAQACYDPSAAVGLWSRMHAAEHDAPPEFISTHPSSHNRMEKIQSWLGDAELKREQSGCGQVSDYANQFRDTFSFRWT</sequence>
<keyword evidence="5 12" id="KW-0812">Transmembrane</keyword>
<dbReference type="PANTHER" id="PTHR22726:SF1">
    <property type="entry name" value="METALLOENDOPEPTIDASE OMA1, MITOCHONDRIAL"/>
    <property type="match status" value="1"/>
</dbReference>
<evidence type="ECO:0000256" key="7">
    <source>
        <dbReference type="ARBA" id="ARBA00022801"/>
    </source>
</evidence>
<evidence type="ECO:0000256" key="6">
    <source>
        <dbReference type="ARBA" id="ARBA00022723"/>
    </source>
</evidence>